<dbReference type="Proteomes" id="UP000008983">
    <property type="component" value="Unassembled WGS sequence"/>
</dbReference>
<evidence type="ECO:0008006" key="3">
    <source>
        <dbReference type="Google" id="ProtNLM"/>
    </source>
</evidence>
<dbReference type="AlphaFoldDB" id="G0QL20"/>
<dbReference type="STRING" id="857967.G0QL20"/>
<keyword evidence="2" id="KW-1185">Reference proteome</keyword>
<reference evidence="1 2" key="1">
    <citation type="submission" date="2011-07" db="EMBL/GenBank/DDBJ databases">
        <authorList>
            <person name="Coyne R."/>
            <person name="Brami D."/>
            <person name="Johnson J."/>
            <person name="Hostetler J."/>
            <person name="Hannick L."/>
            <person name="Clark T."/>
            <person name="Cassidy-Hanley D."/>
            <person name="Inman J."/>
        </authorList>
    </citation>
    <scope>NUCLEOTIDE SEQUENCE [LARGE SCALE GENOMIC DNA]</scope>
    <source>
        <strain evidence="1 2">G5</strain>
    </source>
</reference>
<dbReference type="SUPFAM" id="SSF82185">
    <property type="entry name" value="Histone H3 K4-specific methyltransferase SET7/9 N-terminal domain"/>
    <property type="match status" value="1"/>
</dbReference>
<protein>
    <recommendedName>
        <fullName evidence="3">MORN repeat protein</fullName>
    </recommendedName>
</protein>
<accession>G0QL20</accession>
<dbReference type="OrthoDB" id="294378at2759"/>
<organism evidence="1 2">
    <name type="scientific">Ichthyophthirius multifiliis</name>
    <name type="common">White spot disease agent</name>
    <name type="synonym">Ich</name>
    <dbReference type="NCBI Taxonomy" id="5932"/>
    <lineage>
        <taxon>Eukaryota</taxon>
        <taxon>Sar</taxon>
        <taxon>Alveolata</taxon>
        <taxon>Ciliophora</taxon>
        <taxon>Intramacronucleata</taxon>
        <taxon>Oligohymenophorea</taxon>
        <taxon>Hymenostomatida</taxon>
        <taxon>Ophryoglenina</taxon>
        <taxon>Ichthyophthirius</taxon>
    </lineage>
</organism>
<name>G0QL20_ICHMU</name>
<dbReference type="Gene3D" id="2.20.110.10">
    <property type="entry name" value="Histone H3 K4-specific methyltransferase SET7/9 N-terminal domain"/>
    <property type="match status" value="1"/>
</dbReference>
<proteinExistence type="predicted"/>
<dbReference type="GeneID" id="14910274"/>
<evidence type="ECO:0000313" key="2">
    <source>
        <dbReference type="Proteomes" id="UP000008983"/>
    </source>
</evidence>
<gene>
    <name evidence="1" type="ORF">IMG5_024470</name>
</gene>
<dbReference type="RefSeq" id="XP_004039380.1">
    <property type="nucleotide sequence ID" value="XM_004039332.1"/>
</dbReference>
<sequence>MNQNYINSLKLDTLQKKKRVQIKINKRQQQQIQQSLNKSIKYGPITLDINVVYEGKWLDEMKDGFESITWFDDLKYIGQWKLDKMSGKGRIIHTNGNYYEGE</sequence>
<dbReference type="EMBL" id="GL983209">
    <property type="protein sequence ID" value="EGR34076.1"/>
    <property type="molecule type" value="Genomic_DNA"/>
</dbReference>
<dbReference type="InParanoid" id="G0QL20"/>
<evidence type="ECO:0000313" key="1">
    <source>
        <dbReference type="EMBL" id="EGR34076.1"/>
    </source>
</evidence>